<evidence type="ECO:0000256" key="1">
    <source>
        <dbReference type="ARBA" id="ARBA00001426"/>
    </source>
</evidence>
<evidence type="ECO:0000313" key="6">
    <source>
        <dbReference type="Proteomes" id="UP001228044"/>
    </source>
</evidence>
<dbReference type="EC" id="4.2.1.40" evidence="3"/>
<dbReference type="RefSeq" id="WP_290360846.1">
    <property type="nucleotide sequence ID" value="NZ_JAUHHC010000005.1"/>
</dbReference>
<comment type="catalytic activity">
    <reaction evidence="1">
        <text>D-glucarate = 5-dehydro-4-deoxy-D-glucarate + H2O</text>
        <dbReference type="Rhea" id="RHEA:14573"/>
        <dbReference type="ChEBI" id="CHEBI:15377"/>
        <dbReference type="ChEBI" id="CHEBI:30612"/>
        <dbReference type="ChEBI" id="CHEBI:42819"/>
        <dbReference type="EC" id="4.2.1.40"/>
    </reaction>
</comment>
<dbReference type="SFLD" id="SFLDS00001">
    <property type="entry name" value="Enolase"/>
    <property type="match status" value="1"/>
</dbReference>
<organism evidence="5 6">
    <name type="scientific">Roseateles violae</name>
    <dbReference type="NCBI Taxonomy" id="3058042"/>
    <lineage>
        <taxon>Bacteria</taxon>
        <taxon>Pseudomonadati</taxon>
        <taxon>Pseudomonadota</taxon>
        <taxon>Betaproteobacteria</taxon>
        <taxon>Burkholderiales</taxon>
        <taxon>Sphaerotilaceae</taxon>
        <taxon>Roseateles</taxon>
    </lineage>
</organism>
<dbReference type="InterPro" id="IPR034593">
    <property type="entry name" value="DgoD-like"/>
</dbReference>
<dbReference type="InterPro" id="IPR036849">
    <property type="entry name" value="Enolase-like_C_sf"/>
</dbReference>
<dbReference type="Pfam" id="PF02746">
    <property type="entry name" value="MR_MLE_N"/>
    <property type="match status" value="1"/>
</dbReference>
<proteinExistence type="predicted"/>
<dbReference type="InterPro" id="IPR029017">
    <property type="entry name" value="Enolase-like_N"/>
</dbReference>
<keyword evidence="6" id="KW-1185">Reference proteome</keyword>
<dbReference type="SMART" id="SM00922">
    <property type="entry name" value="MR_MLE"/>
    <property type="match status" value="1"/>
</dbReference>
<dbReference type="SUPFAM" id="SSF54826">
    <property type="entry name" value="Enolase N-terminal domain-like"/>
    <property type="match status" value="1"/>
</dbReference>
<dbReference type="SFLD" id="SFLDG00179">
    <property type="entry name" value="mandelate_racemase"/>
    <property type="match status" value="1"/>
</dbReference>
<name>A0ABT8DYD6_9BURK</name>
<accession>A0ABT8DYD6</accession>
<comment type="caution">
    <text evidence="5">The sequence shown here is derived from an EMBL/GenBank/DDBJ whole genome shotgun (WGS) entry which is preliminary data.</text>
</comment>
<evidence type="ECO:0000259" key="4">
    <source>
        <dbReference type="SMART" id="SM00922"/>
    </source>
</evidence>
<reference evidence="5 6" key="1">
    <citation type="submission" date="2023-06" db="EMBL/GenBank/DDBJ databases">
        <title>Pelomonas sp. PFR6 16S ribosomal RNA gene Genome sequencing and assembly.</title>
        <authorList>
            <person name="Woo H."/>
        </authorList>
    </citation>
    <scope>NUCLEOTIDE SEQUENCE [LARGE SCALE GENOMIC DNA]</scope>
    <source>
        <strain evidence="5 6">PFR6</strain>
    </source>
</reference>
<dbReference type="Gene3D" id="3.20.20.120">
    <property type="entry name" value="Enolase-like C-terminal domain"/>
    <property type="match status" value="1"/>
</dbReference>
<dbReference type="SUPFAM" id="SSF51604">
    <property type="entry name" value="Enolase C-terminal domain-like"/>
    <property type="match status" value="1"/>
</dbReference>
<dbReference type="CDD" id="cd03316">
    <property type="entry name" value="MR_like"/>
    <property type="match status" value="1"/>
</dbReference>
<dbReference type="PANTHER" id="PTHR48080">
    <property type="entry name" value="D-GALACTONATE DEHYDRATASE-RELATED"/>
    <property type="match status" value="1"/>
</dbReference>
<dbReference type="Proteomes" id="UP001228044">
    <property type="component" value="Unassembled WGS sequence"/>
</dbReference>
<dbReference type="InterPro" id="IPR013342">
    <property type="entry name" value="Mandelate_racemase_C"/>
</dbReference>
<dbReference type="InterPro" id="IPR013341">
    <property type="entry name" value="Mandelate_racemase_N_dom"/>
</dbReference>
<comment type="pathway">
    <text evidence="2">Carbohydrate acid metabolism; D-glucarate degradation; 2,5-dioxopentanoate from D-glucarate: step 1/2.</text>
</comment>
<dbReference type="Pfam" id="PF13378">
    <property type="entry name" value="MR_MLE_C"/>
    <property type="match status" value="1"/>
</dbReference>
<sequence>MQIVKAERFLVDGGIKPLCFLKLTTDSGLAGWSEYSEILGGAGLGHIVEQMCASVMHVDPRDSARVAQRLEGLARSASGGLNAQAAAAIENACLDIKGKALGIPVYEMFGGAVRDRLPCYWSHFGMYRVRAAHHLGVAPLRQLADLAAMAHEATSRGFRFLKTNVLLFGAEGPRVYMPGFGRDLGGPELNLDGVLLEAIELQISTLRDAVGPAFGLALDLNFNFKPAGVRRIAQALEPYKLAWLESDLPDAKSMAAIRQATRTPMASLETVVHRRSALPYLAADAVDYAIIDVMWAGMGESVRLAALAGAYDVNINSHVFSSPLAAAMGAHLCAIAPNFHLMEVDVDAPPWVAGLFFQSLQISDGTLAVPAGPGWGIEPNEEALRQHAIAKT</sequence>
<dbReference type="InterPro" id="IPR029065">
    <property type="entry name" value="Enolase_C-like"/>
</dbReference>
<dbReference type="PANTHER" id="PTHR48080:SF4">
    <property type="entry name" value="GLUCARATE DEHYDRATASE"/>
    <property type="match status" value="1"/>
</dbReference>
<dbReference type="EMBL" id="JAUHHC010000005">
    <property type="protein sequence ID" value="MDN3922547.1"/>
    <property type="molecule type" value="Genomic_DNA"/>
</dbReference>
<evidence type="ECO:0000256" key="3">
    <source>
        <dbReference type="ARBA" id="ARBA00011973"/>
    </source>
</evidence>
<feature type="domain" description="Mandelate racemase/muconate lactonizing enzyme C-terminal" evidence="4">
    <location>
        <begin position="143"/>
        <end position="264"/>
    </location>
</feature>
<evidence type="ECO:0000313" key="5">
    <source>
        <dbReference type="EMBL" id="MDN3922547.1"/>
    </source>
</evidence>
<evidence type="ECO:0000256" key="2">
    <source>
        <dbReference type="ARBA" id="ARBA00005183"/>
    </source>
</evidence>
<protein>
    <recommendedName>
        <fullName evidence="3">glucarate dehydratase</fullName>
        <ecNumber evidence="3">4.2.1.40</ecNumber>
    </recommendedName>
</protein>
<gene>
    <name evidence="5" type="ORF">QWJ38_19830</name>
</gene>
<dbReference type="Gene3D" id="3.30.390.10">
    <property type="entry name" value="Enolase-like, N-terminal domain"/>
    <property type="match status" value="1"/>
</dbReference>